<dbReference type="Pfam" id="PF00583">
    <property type="entry name" value="Acetyltransf_1"/>
    <property type="match status" value="1"/>
</dbReference>
<sequence length="247" mass="26737">MANPSITVGTSERTYDSTARDALVNPYGARYATIADADAIDQVVKEAFGASAPKSSAARDIKRANTTYIVATKGRGDNGSFEHSDGEVSGGWSSKFRSIFSSSIGNSELEQSASKIVGLVGIWTAVDQAHIVVIATRPSERGKGVGELLLIATISEAVKTGATNATLEVRKSNLVARSLYRKYGFADVGVRHKYYHDNREDAIIMSTPSFSNLDYRRSLKSRCLAYIASRGETELQFDLIPRLTLSD</sequence>
<comment type="similarity">
    <text evidence="1">Belongs to the acetyltransferase family. RimI subfamily.</text>
</comment>
<keyword evidence="2" id="KW-0963">Cytoplasm</keyword>
<reference evidence="6" key="1">
    <citation type="submission" date="2023-03" db="EMBL/GenBank/DDBJ databases">
        <authorList>
            <person name="Steffen K."/>
            <person name="Cardenas P."/>
        </authorList>
    </citation>
    <scope>NUCLEOTIDE SEQUENCE</scope>
</reference>
<dbReference type="InterPro" id="IPR050680">
    <property type="entry name" value="YpeA/RimI_acetyltransf"/>
</dbReference>
<evidence type="ECO:0000313" key="7">
    <source>
        <dbReference type="Proteomes" id="UP001174909"/>
    </source>
</evidence>
<dbReference type="PANTHER" id="PTHR43420:SF44">
    <property type="entry name" value="ACETYLTRANSFERASE YPEA"/>
    <property type="match status" value="1"/>
</dbReference>
<name>A0AA35W1Z2_GEOBA</name>
<dbReference type="Proteomes" id="UP001174909">
    <property type="component" value="Unassembled WGS sequence"/>
</dbReference>
<proteinExistence type="inferred from homology"/>
<evidence type="ECO:0000259" key="5">
    <source>
        <dbReference type="PROSITE" id="PS51186"/>
    </source>
</evidence>
<dbReference type="AlphaFoldDB" id="A0AA35W1Z2"/>
<evidence type="ECO:0000256" key="4">
    <source>
        <dbReference type="ARBA" id="ARBA00023315"/>
    </source>
</evidence>
<dbReference type="PROSITE" id="PS51186">
    <property type="entry name" value="GNAT"/>
    <property type="match status" value="1"/>
</dbReference>
<gene>
    <name evidence="6" type="ORF">GBAR_LOCUS1040</name>
</gene>
<dbReference type="CDD" id="cd04301">
    <property type="entry name" value="NAT_SF"/>
    <property type="match status" value="1"/>
</dbReference>
<dbReference type="PANTHER" id="PTHR43420">
    <property type="entry name" value="ACETYLTRANSFERASE"/>
    <property type="match status" value="1"/>
</dbReference>
<dbReference type="InterPro" id="IPR016181">
    <property type="entry name" value="Acyl_CoA_acyltransferase"/>
</dbReference>
<evidence type="ECO:0000256" key="3">
    <source>
        <dbReference type="ARBA" id="ARBA00022679"/>
    </source>
</evidence>
<dbReference type="NCBIfam" id="TIGR01575">
    <property type="entry name" value="rimI"/>
    <property type="match status" value="1"/>
</dbReference>
<evidence type="ECO:0000256" key="1">
    <source>
        <dbReference type="ARBA" id="ARBA00005395"/>
    </source>
</evidence>
<dbReference type="InterPro" id="IPR000182">
    <property type="entry name" value="GNAT_dom"/>
</dbReference>
<comment type="caution">
    <text evidence="6">The sequence shown here is derived from an EMBL/GenBank/DDBJ whole genome shotgun (WGS) entry which is preliminary data.</text>
</comment>
<keyword evidence="7" id="KW-1185">Reference proteome</keyword>
<dbReference type="SUPFAM" id="SSF55729">
    <property type="entry name" value="Acyl-CoA N-acyltransferases (Nat)"/>
    <property type="match status" value="1"/>
</dbReference>
<dbReference type="Gene3D" id="3.40.630.30">
    <property type="match status" value="1"/>
</dbReference>
<evidence type="ECO:0000256" key="2">
    <source>
        <dbReference type="ARBA" id="ARBA00022490"/>
    </source>
</evidence>
<keyword evidence="3" id="KW-0808">Transferase</keyword>
<dbReference type="GO" id="GO:0008080">
    <property type="term" value="F:N-acetyltransferase activity"/>
    <property type="evidence" value="ECO:0007669"/>
    <property type="project" value="InterPro"/>
</dbReference>
<accession>A0AA35W1Z2</accession>
<evidence type="ECO:0000313" key="6">
    <source>
        <dbReference type="EMBL" id="CAI7992547.1"/>
    </source>
</evidence>
<protein>
    <submittedName>
        <fullName evidence="6">[ribosomal protein S18]-alanine N-acetyltransferase</fullName>
    </submittedName>
</protein>
<keyword evidence="4" id="KW-0012">Acyltransferase</keyword>
<organism evidence="6 7">
    <name type="scientific">Geodia barretti</name>
    <name type="common">Barrett's horny sponge</name>
    <dbReference type="NCBI Taxonomy" id="519541"/>
    <lineage>
        <taxon>Eukaryota</taxon>
        <taxon>Metazoa</taxon>
        <taxon>Porifera</taxon>
        <taxon>Demospongiae</taxon>
        <taxon>Heteroscleromorpha</taxon>
        <taxon>Tetractinellida</taxon>
        <taxon>Astrophorina</taxon>
        <taxon>Geodiidae</taxon>
        <taxon>Geodia</taxon>
    </lineage>
</organism>
<dbReference type="InterPro" id="IPR006464">
    <property type="entry name" value="AcTrfase_RimI/Ard1"/>
</dbReference>
<feature type="domain" description="N-acetyltransferase" evidence="5">
    <location>
        <begin position="27"/>
        <end position="210"/>
    </location>
</feature>
<dbReference type="EMBL" id="CASHTH010000148">
    <property type="protein sequence ID" value="CAI7992547.1"/>
    <property type="molecule type" value="Genomic_DNA"/>
</dbReference>